<dbReference type="PROSITE" id="PS51109">
    <property type="entry name" value="G5"/>
    <property type="match status" value="1"/>
</dbReference>
<dbReference type="InterPro" id="IPR050570">
    <property type="entry name" value="Cell_wall_metabolism_enzyme"/>
</dbReference>
<dbReference type="PROSITE" id="PS51782">
    <property type="entry name" value="LYSM"/>
    <property type="match status" value="1"/>
</dbReference>
<dbReference type="eggNOG" id="COG0739">
    <property type="taxonomic scope" value="Bacteria"/>
</dbReference>
<dbReference type="Gene3D" id="2.20.230.10">
    <property type="entry name" value="Resuscitation-promoting factor rpfb"/>
    <property type="match status" value="1"/>
</dbReference>
<evidence type="ECO:0000259" key="3">
    <source>
        <dbReference type="PROSITE" id="PS51109"/>
    </source>
</evidence>
<sequence length="497" mass="55064">MMRPAEWKDWLVQRVKPLLDTCNQSSRRIADRAWAYILSHKKQSVTVAVTLVMGATSVTYANYYYTSNMTPLYHVMLNGKEMGVVDNPEVVRQWTEERLKEQEQKHHAPLTLSDNITFAEEKVFKGQVNNQETLQTLEKEANLQVEAIKVMVGDKLVGYAANQEQADKVLADIKERYSGVPTNKTKKPEVMAASLSTDKQIKSVSFKEKISLDTETVPADKIIPANKLEEVLVKGTAQETIHSVKPGDTVSGIAKKYGITQKEIFKNNPGVTENTLLQLDQKLNVTEIRPYVTVQVVENATKDENIFYQIETKSNAKMPKGETKVVREGKNGLKRVQYEYVKENGQLVATKMVDEDMIQQPVSKIIEKGTKVIADRGTGRIAWPARGYISSGFGTRWGRMHKGIDIAGSGTVKAADNGRVVQAGWNGDYGISVTINHGNGTQTLYGHLRSAKVKVGQVVSKGGAIGIMGSTGDSTGVHLHFEVHKNGRLLNPLSVLR</sequence>
<accession>A0A075RCH8</accession>
<dbReference type="Pfam" id="PF01476">
    <property type="entry name" value="LysM"/>
    <property type="match status" value="1"/>
</dbReference>
<feature type="transmembrane region" description="Helical" evidence="2">
    <location>
        <begin position="45"/>
        <end position="65"/>
    </location>
</feature>
<name>A0A075RCH8_BRELA</name>
<keyword evidence="2" id="KW-1133">Transmembrane helix</keyword>
<dbReference type="STRING" id="1042163.BRLA_c046350"/>
<dbReference type="HOGENOM" id="CLU_027710_2_1_9"/>
<dbReference type="SUPFAM" id="SSF51261">
    <property type="entry name" value="Duplicated hybrid motif"/>
    <property type="match status" value="1"/>
</dbReference>
<dbReference type="Gene3D" id="2.70.70.10">
    <property type="entry name" value="Glucose Permease (Domain IIA)"/>
    <property type="match status" value="1"/>
</dbReference>
<reference evidence="5 6" key="1">
    <citation type="journal article" date="2011" name="J. Bacteriol.">
        <title>Genome sequence of Brevibacillus laterosporus LMG 15441, a pathogen of invertebrates.</title>
        <authorList>
            <person name="Djukic M."/>
            <person name="Poehlein A."/>
            <person name="Thurmer A."/>
            <person name="Daniel R."/>
        </authorList>
    </citation>
    <scope>NUCLEOTIDE SEQUENCE [LARGE SCALE GENOMIC DNA]</scope>
    <source>
        <strain evidence="5 6">LMG 15441</strain>
    </source>
</reference>
<dbReference type="EMBL" id="CP007806">
    <property type="protein sequence ID" value="AIG28898.1"/>
    <property type="molecule type" value="Genomic_DNA"/>
</dbReference>
<dbReference type="Proteomes" id="UP000005850">
    <property type="component" value="Chromosome"/>
</dbReference>
<dbReference type="AlphaFoldDB" id="A0A075RCH8"/>
<dbReference type="RefSeq" id="WP_003334018.1">
    <property type="nucleotide sequence ID" value="NZ_CP007806.1"/>
</dbReference>
<dbReference type="SMART" id="SM00257">
    <property type="entry name" value="LysM"/>
    <property type="match status" value="1"/>
</dbReference>
<dbReference type="PANTHER" id="PTHR21666:SF270">
    <property type="entry name" value="MUREIN HYDROLASE ACTIVATOR ENVC"/>
    <property type="match status" value="1"/>
</dbReference>
<dbReference type="Pfam" id="PF01551">
    <property type="entry name" value="Peptidase_M23"/>
    <property type="match status" value="1"/>
</dbReference>
<evidence type="ECO:0000259" key="4">
    <source>
        <dbReference type="PROSITE" id="PS51782"/>
    </source>
</evidence>
<dbReference type="InterPro" id="IPR011098">
    <property type="entry name" value="G5_dom"/>
</dbReference>
<dbReference type="InterPro" id="IPR011055">
    <property type="entry name" value="Dup_hybrid_motif"/>
</dbReference>
<feature type="domain" description="LysM" evidence="4">
    <location>
        <begin position="240"/>
        <end position="285"/>
    </location>
</feature>
<evidence type="ECO:0000256" key="1">
    <source>
        <dbReference type="ARBA" id="ARBA00022729"/>
    </source>
</evidence>
<keyword evidence="6" id="KW-1185">Reference proteome</keyword>
<dbReference type="InterPro" id="IPR036779">
    <property type="entry name" value="LysM_dom_sf"/>
</dbReference>
<evidence type="ECO:0000313" key="5">
    <source>
        <dbReference type="EMBL" id="AIG28898.1"/>
    </source>
</evidence>
<dbReference type="PANTHER" id="PTHR21666">
    <property type="entry name" value="PEPTIDASE-RELATED"/>
    <property type="match status" value="1"/>
</dbReference>
<dbReference type="SMART" id="SM01208">
    <property type="entry name" value="G5"/>
    <property type="match status" value="1"/>
</dbReference>
<dbReference type="InterPro" id="IPR018392">
    <property type="entry name" value="LysM"/>
</dbReference>
<keyword evidence="1" id="KW-0732">Signal</keyword>
<feature type="domain" description="G5" evidence="3">
    <location>
        <begin position="292"/>
        <end position="372"/>
    </location>
</feature>
<evidence type="ECO:0000313" key="6">
    <source>
        <dbReference type="Proteomes" id="UP000005850"/>
    </source>
</evidence>
<dbReference type="Gene3D" id="3.10.350.10">
    <property type="entry name" value="LysM domain"/>
    <property type="match status" value="1"/>
</dbReference>
<protein>
    <submittedName>
        <fullName evidence="5">Septal ring factor protein EnvC</fullName>
    </submittedName>
</protein>
<dbReference type="GO" id="GO:0004222">
    <property type="term" value="F:metalloendopeptidase activity"/>
    <property type="evidence" value="ECO:0007669"/>
    <property type="project" value="TreeGrafter"/>
</dbReference>
<gene>
    <name evidence="5" type="primary">envC</name>
    <name evidence="5" type="ORF">BRLA_c046350</name>
</gene>
<dbReference type="KEGG" id="blr:BRLA_c046350"/>
<organism evidence="5 6">
    <name type="scientific">Brevibacillus laterosporus LMG 15441</name>
    <dbReference type="NCBI Taxonomy" id="1042163"/>
    <lineage>
        <taxon>Bacteria</taxon>
        <taxon>Bacillati</taxon>
        <taxon>Bacillota</taxon>
        <taxon>Bacilli</taxon>
        <taxon>Bacillales</taxon>
        <taxon>Paenibacillaceae</taxon>
        <taxon>Brevibacillus</taxon>
    </lineage>
</organism>
<dbReference type="CDD" id="cd12797">
    <property type="entry name" value="M23_peptidase"/>
    <property type="match status" value="1"/>
</dbReference>
<dbReference type="SUPFAM" id="SSF54106">
    <property type="entry name" value="LysM domain"/>
    <property type="match status" value="1"/>
</dbReference>
<dbReference type="InterPro" id="IPR016047">
    <property type="entry name" value="M23ase_b-sheet_dom"/>
</dbReference>
<dbReference type="Pfam" id="PF07501">
    <property type="entry name" value="G5"/>
    <property type="match status" value="1"/>
</dbReference>
<evidence type="ECO:0000256" key="2">
    <source>
        <dbReference type="SAM" id="Phobius"/>
    </source>
</evidence>
<proteinExistence type="predicted"/>
<keyword evidence="2" id="KW-0472">Membrane</keyword>
<dbReference type="CDD" id="cd00118">
    <property type="entry name" value="LysM"/>
    <property type="match status" value="1"/>
</dbReference>
<dbReference type="eggNOG" id="COG3583">
    <property type="taxonomic scope" value="Bacteria"/>
</dbReference>
<keyword evidence="2" id="KW-0812">Transmembrane</keyword>